<dbReference type="Pfam" id="PF04542">
    <property type="entry name" value="Sigma70_r2"/>
    <property type="match status" value="1"/>
</dbReference>
<keyword evidence="4" id="KW-0238">DNA-binding</keyword>
<organism evidence="8 9">
    <name type="scientific">Chitinophaga costaii</name>
    <dbReference type="NCBI Taxonomy" id="1335309"/>
    <lineage>
        <taxon>Bacteria</taxon>
        <taxon>Pseudomonadati</taxon>
        <taxon>Bacteroidota</taxon>
        <taxon>Chitinophagia</taxon>
        <taxon>Chitinophagales</taxon>
        <taxon>Chitinophagaceae</taxon>
        <taxon>Chitinophaga</taxon>
    </lineage>
</organism>
<feature type="domain" description="RNA polymerase sigma-70 region 2" evidence="6">
    <location>
        <begin position="13"/>
        <end position="77"/>
    </location>
</feature>
<comment type="similarity">
    <text evidence="1">Belongs to the sigma-70 factor family. ECF subfamily.</text>
</comment>
<dbReference type="PANTHER" id="PTHR43133:SF8">
    <property type="entry name" value="RNA POLYMERASE SIGMA FACTOR HI_1459-RELATED"/>
    <property type="match status" value="1"/>
</dbReference>
<dbReference type="SUPFAM" id="SSF88659">
    <property type="entry name" value="Sigma3 and sigma4 domains of RNA polymerase sigma factors"/>
    <property type="match status" value="1"/>
</dbReference>
<reference evidence="8 9" key="1">
    <citation type="submission" date="2016-08" db="EMBL/GenBank/DDBJ databases">
        <authorList>
            <person name="Seilhamer J.J."/>
        </authorList>
    </citation>
    <scope>NUCLEOTIDE SEQUENCE [LARGE SCALE GENOMIC DNA]</scope>
    <source>
        <strain evidence="8 9">A37T2</strain>
    </source>
</reference>
<evidence type="ECO:0000259" key="6">
    <source>
        <dbReference type="Pfam" id="PF04542"/>
    </source>
</evidence>
<keyword evidence="3" id="KW-0731">Sigma factor</keyword>
<feature type="domain" description="RNA polymerase sigma factor 70 region 4 type 2" evidence="7">
    <location>
        <begin position="107"/>
        <end position="153"/>
    </location>
</feature>
<keyword evidence="2" id="KW-0805">Transcription regulation</keyword>
<keyword evidence="5" id="KW-0804">Transcription</keyword>
<keyword evidence="9" id="KW-1185">Reference proteome</keyword>
<dbReference type="InterPro" id="IPR013324">
    <property type="entry name" value="RNA_pol_sigma_r3/r4-like"/>
</dbReference>
<dbReference type="InterPro" id="IPR014284">
    <property type="entry name" value="RNA_pol_sigma-70_dom"/>
</dbReference>
<evidence type="ECO:0000259" key="7">
    <source>
        <dbReference type="Pfam" id="PF08281"/>
    </source>
</evidence>
<dbReference type="InterPro" id="IPR013249">
    <property type="entry name" value="RNA_pol_sigma70_r4_t2"/>
</dbReference>
<dbReference type="InterPro" id="IPR036388">
    <property type="entry name" value="WH-like_DNA-bd_sf"/>
</dbReference>
<evidence type="ECO:0000256" key="3">
    <source>
        <dbReference type="ARBA" id="ARBA00023082"/>
    </source>
</evidence>
<dbReference type="SUPFAM" id="SSF88946">
    <property type="entry name" value="Sigma2 domain of RNA polymerase sigma factors"/>
    <property type="match status" value="1"/>
</dbReference>
<dbReference type="GO" id="GO:0006352">
    <property type="term" value="P:DNA-templated transcription initiation"/>
    <property type="evidence" value="ECO:0007669"/>
    <property type="project" value="InterPro"/>
</dbReference>
<evidence type="ECO:0000256" key="4">
    <source>
        <dbReference type="ARBA" id="ARBA00023125"/>
    </source>
</evidence>
<dbReference type="InterPro" id="IPR007627">
    <property type="entry name" value="RNA_pol_sigma70_r2"/>
</dbReference>
<evidence type="ECO:0000313" key="9">
    <source>
        <dbReference type="Proteomes" id="UP000242818"/>
    </source>
</evidence>
<accession>A0A1C4FC57</accession>
<dbReference type="Proteomes" id="UP000242818">
    <property type="component" value="Unassembled WGS sequence"/>
</dbReference>
<dbReference type="NCBIfam" id="TIGR02937">
    <property type="entry name" value="sigma70-ECF"/>
    <property type="match status" value="1"/>
</dbReference>
<protein>
    <submittedName>
        <fullName evidence="8">RNA polymerase sigma-70 factor, ECF subfamily</fullName>
    </submittedName>
</protein>
<evidence type="ECO:0000313" key="8">
    <source>
        <dbReference type="EMBL" id="SCC53460.1"/>
    </source>
</evidence>
<evidence type="ECO:0000256" key="2">
    <source>
        <dbReference type="ARBA" id="ARBA00023015"/>
    </source>
</evidence>
<dbReference type="GO" id="GO:0003677">
    <property type="term" value="F:DNA binding"/>
    <property type="evidence" value="ECO:0007669"/>
    <property type="project" value="UniProtKB-KW"/>
</dbReference>
<evidence type="ECO:0000256" key="5">
    <source>
        <dbReference type="ARBA" id="ARBA00023163"/>
    </source>
</evidence>
<dbReference type="GO" id="GO:0016987">
    <property type="term" value="F:sigma factor activity"/>
    <property type="evidence" value="ECO:0007669"/>
    <property type="project" value="UniProtKB-KW"/>
</dbReference>
<dbReference type="AlphaFoldDB" id="A0A1C4FC57"/>
<dbReference type="Gene3D" id="1.10.1740.10">
    <property type="match status" value="1"/>
</dbReference>
<dbReference type="InterPro" id="IPR013325">
    <property type="entry name" value="RNA_pol_sigma_r2"/>
</dbReference>
<proteinExistence type="inferred from homology"/>
<dbReference type="PANTHER" id="PTHR43133">
    <property type="entry name" value="RNA POLYMERASE ECF-TYPE SIGMA FACTO"/>
    <property type="match status" value="1"/>
</dbReference>
<dbReference type="Pfam" id="PF08281">
    <property type="entry name" value="Sigma70_r4_2"/>
    <property type="match status" value="1"/>
</dbReference>
<evidence type="ECO:0000256" key="1">
    <source>
        <dbReference type="ARBA" id="ARBA00010641"/>
    </source>
</evidence>
<dbReference type="EMBL" id="FMAR01000013">
    <property type="protein sequence ID" value="SCC53460.1"/>
    <property type="molecule type" value="Genomic_DNA"/>
</dbReference>
<dbReference type="STRING" id="1335309.GA0116948_11350"/>
<gene>
    <name evidence="8" type="ORF">GA0116948_11350</name>
</gene>
<sequence length="180" mass="21040">MGDEIAFRALFYSELPWLTAFLNNLTRSVDDTHEIVQETFIRIWISRDKLPDLLEPRAWITRVATNECFTYFNKQARFRKTITLTEQYTFIASHGAEDRLQARETQRLIGEAVNNLPRQRKKIYQLSRENGLKIQEIADQLHCSPSYVKNALSSSLHFIRGYLIRAGKIIPLLLLILPIY</sequence>
<dbReference type="Gene3D" id="1.10.10.10">
    <property type="entry name" value="Winged helix-like DNA-binding domain superfamily/Winged helix DNA-binding domain"/>
    <property type="match status" value="1"/>
</dbReference>
<dbReference type="InterPro" id="IPR039425">
    <property type="entry name" value="RNA_pol_sigma-70-like"/>
</dbReference>
<name>A0A1C4FC57_9BACT</name>